<dbReference type="Proteomes" id="UP001499979">
    <property type="component" value="Unassembled WGS sequence"/>
</dbReference>
<comment type="caution">
    <text evidence="1">The sequence shown here is derived from an EMBL/GenBank/DDBJ whole genome shotgun (WGS) entry which is preliminary data.</text>
</comment>
<name>A0ABP4FB84_9ACTN</name>
<reference evidence="2" key="1">
    <citation type="journal article" date="2019" name="Int. J. Syst. Evol. Microbiol.">
        <title>The Global Catalogue of Microorganisms (GCM) 10K type strain sequencing project: providing services to taxonomists for standard genome sequencing and annotation.</title>
        <authorList>
            <consortium name="The Broad Institute Genomics Platform"/>
            <consortium name="The Broad Institute Genome Sequencing Center for Infectious Disease"/>
            <person name="Wu L."/>
            <person name="Ma J."/>
        </authorList>
    </citation>
    <scope>NUCLEOTIDE SEQUENCE [LARGE SCALE GENOMIC DNA]</scope>
    <source>
        <strain evidence="2">JCM 11813</strain>
    </source>
</reference>
<dbReference type="EMBL" id="BAAAJE010000026">
    <property type="protein sequence ID" value="GAA1159736.1"/>
    <property type="molecule type" value="Genomic_DNA"/>
</dbReference>
<evidence type="ECO:0000313" key="1">
    <source>
        <dbReference type="EMBL" id="GAA1159736.1"/>
    </source>
</evidence>
<evidence type="ECO:0000313" key="2">
    <source>
        <dbReference type="Proteomes" id="UP001499979"/>
    </source>
</evidence>
<gene>
    <name evidence="1" type="ORF">GCM10009606_42310</name>
</gene>
<dbReference type="RefSeq" id="WP_343909949.1">
    <property type="nucleotide sequence ID" value="NZ_BAAAJE010000026.1"/>
</dbReference>
<keyword evidence="2" id="KW-1185">Reference proteome</keyword>
<protein>
    <submittedName>
        <fullName evidence="1">Uncharacterized protein</fullName>
    </submittedName>
</protein>
<accession>A0ABP4FB84</accession>
<sequence length="55" mass="5790">MYTDHKPCAVCGSPVELQARTGGGDRVAEADPTVDERICTNPDCPTNNGEDVNAV</sequence>
<organism evidence="1 2">
    <name type="scientific">Nocardioides aquiterrae</name>
    <dbReference type="NCBI Taxonomy" id="203799"/>
    <lineage>
        <taxon>Bacteria</taxon>
        <taxon>Bacillati</taxon>
        <taxon>Actinomycetota</taxon>
        <taxon>Actinomycetes</taxon>
        <taxon>Propionibacteriales</taxon>
        <taxon>Nocardioidaceae</taxon>
        <taxon>Nocardioides</taxon>
    </lineage>
</organism>
<proteinExistence type="predicted"/>